<dbReference type="EMBL" id="RPFL01000021">
    <property type="protein sequence ID" value="RPD86142.1"/>
    <property type="molecule type" value="Genomic_DNA"/>
</dbReference>
<dbReference type="InterPro" id="IPR041705">
    <property type="entry name" value="PIN_Sll0205"/>
</dbReference>
<accession>A0A3N4MQM3</accession>
<dbReference type="RefSeq" id="WP_123804478.1">
    <property type="nucleotide sequence ID" value="NZ_RPFL01000021.1"/>
</dbReference>
<sequence length="128" mass="14543">MRKILLDTHVVIWWLLDSPELGQKSRNIVQNPDNQIFVSAATIWELSIKISKGLLELPEEIFEAIEEEDFEQLPIKWFHGKQAGILPVIHKDPFDRVLIAQAQAEGLELMTADGEIPKYGIATINAQK</sequence>
<keyword evidence="3" id="KW-1185">Reference proteome</keyword>
<dbReference type="InterPro" id="IPR002716">
    <property type="entry name" value="PIN_dom"/>
</dbReference>
<organism evidence="2 3">
    <name type="scientific">Neisseria weixii</name>
    <dbReference type="NCBI Taxonomy" id="1853276"/>
    <lineage>
        <taxon>Bacteria</taxon>
        <taxon>Pseudomonadati</taxon>
        <taxon>Pseudomonadota</taxon>
        <taxon>Betaproteobacteria</taxon>
        <taxon>Neisseriales</taxon>
        <taxon>Neisseriaceae</taxon>
        <taxon>Neisseria</taxon>
    </lineage>
</organism>
<comment type="caution">
    <text evidence="2">The sequence shown here is derived from an EMBL/GenBank/DDBJ whole genome shotgun (WGS) entry which is preliminary data.</text>
</comment>
<dbReference type="Proteomes" id="UP000272412">
    <property type="component" value="Unassembled WGS sequence"/>
</dbReference>
<name>A0A3N4MQM3_9NEIS</name>
<protein>
    <submittedName>
        <fullName evidence="2">Type II toxin-antitoxin system VapC family toxin</fullName>
    </submittedName>
</protein>
<dbReference type="SUPFAM" id="SSF88723">
    <property type="entry name" value="PIN domain-like"/>
    <property type="match status" value="1"/>
</dbReference>
<reference evidence="2 3" key="1">
    <citation type="submission" date="2018-11" db="EMBL/GenBank/DDBJ databases">
        <title>Neisseria weixii sp. nov. isolated from the rectal contents of plateau pika (Ochotona cruzoniae).</title>
        <authorList>
            <person name="Zhang G."/>
        </authorList>
    </citation>
    <scope>NUCLEOTIDE SEQUENCE [LARGE SCALE GENOMIC DNA]</scope>
    <source>
        <strain evidence="2 3">10009</strain>
    </source>
</reference>
<dbReference type="InterPro" id="IPR052919">
    <property type="entry name" value="TA_system_RNase"/>
</dbReference>
<evidence type="ECO:0000313" key="3">
    <source>
        <dbReference type="Proteomes" id="UP000272412"/>
    </source>
</evidence>
<gene>
    <name evidence="2" type="ORF">EGK74_08610</name>
</gene>
<evidence type="ECO:0000313" key="2">
    <source>
        <dbReference type="EMBL" id="RPD86142.1"/>
    </source>
</evidence>
<dbReference type="AlphaFoldDB" id="A0A3N4MQM3"/>
<proteinExistence type="predicted"/>
<dbReference type="InterPro" id="IPR029060">
    <property type="entry name" value="PIN-like_dom_sf"/>
</dbReference>
<dbReference type="PANTHER" id="PTHR36173:SF2">
    <property type="entry name" value="RIBONUCLEASE VAPC16"/>
    <property type="match status" value="1"/>
</dbReference>
<feature type="domain" description="PIN" evidence="1">
    <location>
        <begin position="4"/>
        <end position="119"/>
    </location>
</feature>
<evidence type="ECO:0000259" key="1">
    <source>
        <dbReference type="Pfam" id="PF01850"/>
    </source>
</evidence>
<dbReference type="Gene3D" id="3.40.50.1010">
    <property type="entry name" value="5'-nuclease"/>
    <property type="match status" value="1"/>
</dbReference>
<dbReference type="Pfam" id="PF01850">
    <property type="entry name" value="PIN"/>
    <property type="match status" value="1"/>
</dbReference>
<dbReference type="CDD" id="cd09872">
    <property type="entry name" value="PIN_Sll0205-like"/>
    <property type="match status" value="1"/>
</dbReference>
<dbReference type="PANTHER" id="PTHR36173">
    <property type="entry name" value="RIBONUCLEASE VAPC16-RELATED"/>
    <property type="match status" value="1"/>
</dbReference>
<dbReference type="OrthoDB" id="9798990at2"/>